<reference evidence="5 6" key="1">
    <citation type="submission" date="2016-11" db="EMBL/GenBank/DDBJ databases">
        <authorList>
            <person name="Jaros S."/>
            <person name="Januszkiewicz K."/>
            <person name="Wedrychowicz H."/>
        </authorList>
    </citation>
    <scope>NUCLEOTIDE SEQUENCE [LARGE SCALE GENOMIC DNA]</scope>
    <source>
        <strain evidence="5 6">Con a/3</strain>
    </source>
</reference>
<evidence type="ECO:0000256" key="2">
    <source>
        <dbReference type="ARBA" id="ARBA00023125"/>
    </source>
</evidence>
<keyword evidence="2" id="KW-0238">DNA-binding</keyword>
<dbReference type="Gene3D" id="1.20.120.530">
    <property type="entry name" value="GntR ligand-binding domain-like"/>
    <property type="match status" value="1"/>
</dbReference>
<proteinExistence type="predicted"/>
<dbReference type="SUPFAM" id="SSF48008">
    <property type="entry name" value="GntR ligand-binding domain-like"/>
    <property type="match status" value="1"/>
</dbReference>
<sequence length="223" mass="26016">MNQGMLQKAIPYYEQVQQTIKERIFNGVYEPGDRLYEVQIAREFAISRSPVREAIRTLINEGLLIMDDKSQIYVYEPSLKDVYEIYECRVALESTAVALVAQKASEDQILQLEKTLSDSASAIKKGEKEEMACLNAKFHELIIDFSDNMRLKKLVNELKSLTNYYRFLNLEGEDRPNVIYKGHFDIFQAIKERNPEKASQKLKEHTHDDLENLVNLLNHKRER</sequence>
<protein>
    <recommendedName>
        <fullName evidence="4">HTH gntR-type domain-containing protein</fullName>
    </recommendedName>
</protein>
<accession>A0A1V3GC90</accession>
<dbReference type="EMBL" id="MQMF01000001">
    <property type="protein sequence ID" value="OOE14483.1"/>
    <property type="molecule type" value="Genomic_DNA"/>
</dbReference>
<dbReference type="InterPro" id="IPR008920">
    <property type="entry name" value="TF_FadR/GntR_C"/>
</dbReference>
<dbReference type="Pfam" id="PF00392">
    <property type="entry name" value="GntR"/>
    <property type="match status" value="1"/>
</dbReference>
<dbReference type="SMART" id="SM00895">
    <property type="entry name" value="FCD"/>
    <property type="match status" value="1"/>
</dbReference>
<gene>
    <name evidence="5" type="ORF">UN64_04625</name>
</gene>
<dbReference type="CDD" id="cd07377">
    <property type="entry name" value="WHTH_GntR"/>
    <property type="match status" value="1"/>
</dbReference>
<keyword evidence="3" id="KW-0804">Transcription</keyword>
<dbReference type="Proteomes" id="UP000188597">
    <property type="component" value="Unassembled WGS sequence"/>
</dbReference>
<dbReference type="InterPro" id="IPR011711">
    <property type="entry name" value="GntR_C"/>
</dbReference>
<name>A0A1V3GC90_9BACL</name>
<dbReference type="AlphaFoldDB" id="A0A1V3GC90"/>
<dbReference type="Gene3D" id="1.10.10.10">
    <property type="entry name" value="Winged helix-like DNA-binding domain superfamily/Winged helix DNA-binding domain"/>
    <property type="match status" value="1"/>
</dbReference>
<evidence type="ECO:0000313" key="5">
    <source>
        <dbReference type="EMBL" id="OOE14483.1"/>
    </source>
</evidence>
<organism evidence="5 6">
    <name type="scientific">Fictibacillus arsenicus</name>
    <dbReference type="NCBI Taxonomy" id="255247"/>
    <lineage>
        <taxon>Bacteria</taxon>
        <taxon>Bacillati</taxon>
        <taxon>Bacillota</taxon>
        <taxon>Bacilli</taxon>
        <taxon>Bacillales</taxon>
        <taxon>Fictibacillaceae</taxon>
        <taxon>Fictibacillus</taxon>
    </lineage>
</organism>
<evidence type="ECO:0000259" key="4">
    <source>
        <dbReference type="PROSITE" id="PS50949"/>
    </source>
</evidence>
<evidence type="ECO:0000313" key="6">
    <source>
        <dbReference type="Proteomes" id="UP000188597"/>
    </source>
</evidence>
<dbReference type="GO" id="GO:0003677">
    <property type="term" value="F:DNA binding"/>
    <property type="evidence" value="ECO:0007669"/>
    <property type="project" value="UniProtKB-KW"/>
</dbReference>
<dbReference type="PROSITE" id="PS50949">
    <property type="entry name" value="HTH_GNTR"/>
    <property type="match status" value="1"/>
</dbReference>
<keyword evidence="1" id="KW-0805">Transcription regulation</keyword>
<dbReference type="PANTHER" id="PTHR43537:SF47">
    <property type="entry name" value="REGULATORY PROTEIN GNTR HTH"/>
    <property type="match status" value="1"/>
</dbReference>
<dbReference type="PANTHER" id="PTHR43537">
    <property type="entry name" value="TRANSCRIPTIONAL REGULATOR, GNTR FAMILY"/>
    <property type="match status" value="1"/>
</dbReference>
<dbReference type="Pfam" id="PF07729">
    <property type="entry name" value="FCD"/>
    <property type="match status" value="1"/>
</dbReference>
<dbReference type="SMART" id="SM00345">
    <property type="entry name" value="HTH_GNTR"/>
    <property type="match status" value="1"/>
</dbReference>
<evidence type="ECO:0000256" key="1">
    <source>
        <dbReference type="ARBA" id="ARBA00023015"/>
    </source>
</evidence>
<dbReference type="InterPro" id="IPR036390">
    <property type="entry name" value="WH_DNA-bd_sf"/>
</dbReference>
<dbReference type="InterPro" id="IPR000524">
    <property type="entry name" value="Tscrpt_reg_HTH_GntR"/>
</dbReference>
<feature type="domain" description="HTH gntR-type" evidence="4">
    <location>
        <begin position="10"/>
        <end position="77"/>
    </location>
</feature>
<dbReference type="InterPro" id="IPR036388">
    <property type="entry name" value="WH-like_DNA-bd_sf"/>
</dbReference>
<dbReference type="RefSeq" id="WP_245801958.1">
    <property type="nucleotide sequence ID" value="NZ_MQMF01000001.1"/>
</dbReference>
<dbReference type="SUPFAM" id="SSF46785">
    <property type="entry name" value="Winged helix' DNA-binding domain"/>
    <property type="match status" value="1"/>
</dbReference>
<dbReference type="GO" id="GO:0003700">
    <property type="term" value="F:DNA-binding transcription factor activity"/>
    <property type="evidence" value="ECO:0007669"/>
    <property type="project" value="InterPro"/>
</dbReference>
<comment type="caution">
    <text evidence="5">The sequence shown here is derived from an EMBL/GenBank/DDBJ whole genome shotgun (WGS) entry which is preliminary data.</text>
</comment>
<evidence type="ECO:0000256" key="3">
    <source>
        <dbReference type="ARBA" id="ARBA00023163"/>
    </source>
</evidence>